<reference evidence="1 2" key="1">
    <citation type="submission" date="2024-07" db="EMBL/GenBank/DDBJ databases">
        <title>Section-level genome sequencing and comparative genomics of Aspergillus sections Usti and Cavernicolus.</title>
        <authorList>
            <consortium name="Lawrence Berkeley National Laboratory"/>
            <person name="Nybo J.L."/>
            <person name="Vesth T.C."/>
            <person name="Theobald S."/>
            <person name="Frisvad J.C."/>
            <person name="Larsen T.O."/>
            <person name="Kjaerboelling I."/>
            <person name="Rothschild-Mancinelli K."/>
            <person name="Lyhne E.K."/>
            <person name="Kogle M.E."/>
            <person name="Barry K."/>
            <person name="Clum A."/>
            <person name="Na H."/>
            <person name="Ledsgaard L."/>
            <person name="Lin J."/>
            <person name="Lipzen A."/>
            <person name="Kuo A."/>
            <person name="Riley R."/>
            <person name="Mondo S."/>
            <person name="LaButti K."/>
            <person name="Haridas S."/>
            <person name="Pangalinan J."/>
            <person name="Salamov A.A."/>
            <person name="Simmons B.A."/>
            <person name="Magnuson J.K."/>
            <person name="Chen J."/>
            <person name="Drula E."/>
            <person name="Henrissat B."/>
            <person name="Wiebenga A."/>
            <person name="Lubbers R.J."/>
            <person name="Gomes A.C."/>
            <person name="Makela M.R."/>
            <person name="Stajich J."/>
            <person name="Grigoriev I.V."/>
            <person name="Mortensen U.H."/>
            <person name="De vries R.P."/>
            <person name="Baker S.E."/>
            <person name="Andersen M.R."/>
        </authorList>
    </citation>
    <scope>NUCLEOTIDE SEQUENCE [LARGE SCALE GENOMIC DNA]</scope>
    <source>
        <strain evidence="1 2">CBS 600.67</strain>
    </source>
</reference>
<accession>A0ABR4H864</accession>
<dbReference type="SUPFAM" id="SSF53335">
    <property type="entry name" value="S-adenosyl-L-methionine-dependent methyltransferases"/>
    <property type="match status" value="1"/>
</dbReference>
<dbReference type="InterPro" id="IPR029063">
    <property type="entry name" value="SAM-dependent_MTases_sf"/>
</dbReference>
<gene>
    <name evidence="1" type="ORF">BDW59DRAFT_167981</name>
</gene>
<name>A0ABR4H864_9EURO</name>
<organism evidence="1 2">
    <name type="scientific">Aspergillus cavernicola</name>
    <dbReference type="NCBI Taxonomy" id="176166"/>
    <lineage>
        <taxon>Eukaryota</taxon>
        <taxon>Fungi</taxon>
        <taxon>Dikarya</taxon>
        <taxon>Ascomycota</taxon>
        <taxon>Pezizomycotina</taxon>
        <taxon>Eurotiomycetes</taxon>
        <taxon>Eurotiomycetidae</taxon>
        <taxon>Eurotiales</taxon>
        <taxon>Aspergillaceae</taxon>
        <taxon>Aspergillus</taxon>
        <taxon>Aspergillus subgen. Nidulantes</taxon>
    </lineage>
</organism>
<comment type="caution">
    <text evidence="1">The sequence shown here is derived from an EMBL/GenBank/DDBJ whole genome shotgun (WGS) entry which is preliminary data.</text>
</comment>
<dbReference type="Proteomes" id="UP001610335">
    <property type="component" value="Unassembled WGS sequence"/>
</dbReference>
<dbReference type="Gene3D" id="3.40.50.150">
    <property type="entry name" value="Vaccinia Virus protein VP39"/>
    <property type="match status" value="1"/>
</dbReference>
<keyword evidence="2" id="KW-1185">Reference proteome</keyword>
<proteinExistence type="predicted"/>
<protein>
    <submittedName>
        <fullName evidence="1">Uncharacterized protein</fullName>
    </submittedName>
</protein>
<sequence length="121" mass="13415">MSHIGGRLYSAPVNPQVVYPCLYRTQRELTLVWEILDAGTGNGVWAIDAAGAKQPSLAPPNCIFEIDDVTLPWAFASNRFDPIYMRDLCGSVPDWDGFLAQYRACLRPGDVIILGNEIVIF</sequence>
<evidence type="ECO:0000313" key="2">
    <source>
        <dbReference type="Proteomes" id="UP001610335"/>
    </source>
</evidence>
<dbReference type="Pfam" id="PF13489">
    <property type="entry name" value="Methyltransf_23"/>
    <property type="match status" value="1"/>
</dbReference>
<dbReference type="CDD" id="cd02440">
    <property type="entry name" value="AdoMet_MTases"/>
    <property type="match status" value="1"/>
</dbReference>
<dbReference type="EMBL" id="JBFXLS010000236">
    <property type="protein sequence ID" value="KAL2811638.1"/>
    <property type="molecule type" value="Genomic_DNA"/>
</dbReference>
<evidence type="ECO:0000313" key="1">
    <source>
        <dbReference type="EMBL" id="KAL2811638.1"/>
    </source>
</evidence>